<evidence type="ECO:0000256" key="7">
    <source>
        <dbReference type="ARBA" id="ARBA00023242"/>
    </source>
</evidence>
<evidence type="ECO:0000256" key="8">
    <source>
        <dbReference type="PROSITE-ProRule" id="PRU00042"/>
    </source>
</evidence>
<keyword evidence="2" id="KW-0479">Metal-binding</keyword>
<dbReference type="InterPro" id="IPR013087">
    <property type="entry name" value="Znf_C2H2_type"/>
</dbReference>
<dbReference type="AlphaFoldDB" id="A0A026WBZ4"/>
<dbReference type="Proteomes" id="UP000053097">
    <property type="component" value="Unassembled WGS sequence"/>
</dbReference>
<evidence type="ECO:0000256" key="1">
    <source>
        <dbReference type="ARBA" id="ARBA00004123"/>
    </source>
</evidence>
<organism evidence="11 13">
    <name type="scientific">Ooceraea biroi</name>
    <name type="common">Clonal raider ant</name>
    <name type="synonym">Cerapachys biroi</name>
    <dbReference type="NCBI Taxonomy" id="2015173"/>
    <lineage>
        <taxon>Eukaryota</taxon>
        <taxon>Metazoa</taxon>
        <taxon>Ecdysozoa</taxon>
        <taxon>Arthropoda</taxon>
        <taxon>Hexapoda</taxon>
        <taxon>Insecta</taxon>
        <taxon>Pterygota</taxon>
        <taxon>Neoptera</taxon>
        <taxon>Endopterygota</taxon>
        <taxon>Hymenoptera</taxon>
        <taxon>Apocrita</taxon>
        <taxon>Aculeata</taxon>
        <taxon>Formicoidea</taxon>
        <taxon>Formicidae</taxon>
        <taxon>Dorylinae</taxon>
        <taxon>Ooceraea</taxon>
    </lineage>
</organism>
<dbReference type="EMBL" id="QOIP01000002">
    <property type="protein sequence ID" value="RLU25777.1"/>
    <property type="molecule type" value="Genomic_DNA"/>
</dbReference>
<keyword evidence="5" id="KW-0862">Zinc</keyword>
<dbReference type="SMART" id="SM00355">
    <property type="entry name" value="ZnF_C2H2"/>
    <property type="match status" value="3"/>
</dbReference>
<evidence type="ECO:0000256" key="4">
    <source>
        <dbReference type="ARBA" id="ARBA00022771"/>
    </source>
</evidence>
<dbReference type="InterPro" id="IPR050331">
    <property type="entry name" value="Zinc_finger"/>
</dbReference>
<evidence type="ECO:0000256" key="3">
    <source>
        <dbReference type="ARBA" id="ARBA00022737"/>
    </source>
</evidence>
<dbReference type="SUPFAM" id="SSF57667">
    <property type="entry name" value="beta-beta-alpha zinc fingers"/>
    <property type="match status" value="2"/>
</dbReference>
<reference evidence="12" key="2">
    <citation type="journal article" date="2018" name="Genome Res.">
        <title>The genomic architecture and molecular evolution of ant odorant receptors.</title>
        <authorList>
            <person name="McKenzie S.K."/>
            <person name="Kronauer D.J.C."/>
        </authorList>
    </citation>
    <scope>NUCLEOTIDE SEQUENCE [LARGE SCALE GENOMIC DNA]</scope>
    <source>
        <strain evidence="12">Clonal line C1</strain>
    </source>
</reference>
<keyword evidence="7" id="KW-0539">Nucleus</keyword>
<dbReference type="GO" id="GO:0005634">
    <property type="term" value="C:nucleus"/>
    <property type="evidence" value="ECO:0007669"/>
    <property type="project" value="UniProtKB-SubCell"/>
</dbReference>
<evidence type="ECO:0000313" key="13">
    <source>
        <dbReference type="Proteomes" id="UP000053097"/>
    </source>
</evidence>
<reference evidence="11 13" key="1">
    <citation type="journal article" date="2014" name="Curr. Biol.">
        <title>The genome of the clonal raider ant Cerapachys biroi.</title>
        <authorList>
            <person name="Oxley P.R."/>
            <person name="Ji L."/>
            <person name="Fetter-Pruneda I."/>
            <person name="McKenzie S.K."/>
            <person name="Li C."/>
            <person name="Hu H."/>
            <person name="Zhang G."/>
            <person name="Kronauer D.J."/>
        </authorList>
    </citation>
    <scope>NUCLEOTIDE SEQUENCE [LARGE SCALE GENOMIC DNA]</scope>
</reference>
<reference evidence="12" key="3">
    <citation type="submission" date="2018-07" db="EMBL/GenBank/DDBJ databases">
        <authorList>
            <person name="Mckenzie S.K."/>
            <person name="Kronauer D.J.C."/>
        </authorList>
    </citation>
    <scope>NUCLEOTIDE SEQUENCE</scope>
    <source>
        <strain evidence="12">Clonal line C1</strain>
    </source>
</reference>
<evidence type="ECO:0000259" key="10">
    <source>
        <dbReference type="PROSITE" id="PS50157"/>
    </source>
</evidence>
<dbReference type="PANTHER" id="PTHR16515">
    <property type="entry name" value="PR DOMAIN ZINC FINGER PROTEIN"/>
    <property type="match status" value="1"/>
</dbReference>
<evidence type="ECO:0000256" key="2">
    <source>
        <dbReference type="ARBA" id="ARBA00022723"/>
    </source>
</evidence>
<evidence type="ECO:0000313" key="12">
    <source>
        <dbReference type="EMBL" id="RLU25777.1"/>
    </source>
</evidence>
<dbReference type="Proteomes" id="UP000279307">
    <property type="component" value="Chromosome 2"/>
</dbReference>
<dbReference type="Gene3D" id="3.30.160.60">
    <property type="entry name" value="Classic Zinc Finger"/>
    <property type="match status" value="1"/>
</dbReference>
<gene>
    <name evidence="12" type="ORF">DMN91_001936</name>
    <name evidence="11" type="ORF">X777_08062</name>
</gene>
<protein>
    <recommendedName>
        <fullName evidence="10">C2H2-type domain-containing protein</fullName>
    </recommendedName>
</protein>
<proteinExistence type="predicted"/>
<sequence>MAYTSLSKFIPIDTSNMCPINMAKPTLSEVLQSDPVKRLFNQPNLIIKTIPLKLSTEANKNLFGNGKNGMNITLLNNIKQPEISIVPVRITDEEREDANLLPSKIEDKKSEIALIPIRKKVCGHYEPCENIICDVIVQQYVDQNGASPMLATNIDEEEINAPVAKHCKNERCDALSIDHNRCRRATIKLHRCDKSRTCDICGTTLKGWRYVYRIYHKSCRRKDEYRHNNVDRLHLLRERMRERELQILEIAKTKRNDYSDPVRAMEILRQNDELIIIPKTIPSQPSIIITSVSTQSIGSNPPVNAQPVDANNSRGSNFTKIESAPIPSRSNAMSDSALRPEESKAQPISQMRFPNLQQNSYVTCTPTTAVTTAPAAVVSSQNQYIHLIAPSQITTSTMTTTTTISTTTTTITTSTTATTAQSLTINNWVVSPSHVLTTTPIQPKSFLTPIRVLPITNLITAPSLLHRTQGIPKFCIMTNNLLKPVAISNPPPQQPVVAAATTVPNTNVAQQRVIIKVPIQHNPQKRQMPKKTPKKKSFFCVYCSKHFSTDWYFKMHVARHEEKPFSCCFCDKSFSNKLAMKKHVTIQHTGQNFACGKCDYVGKSLISFDSHVKTHATSCSDEENKMKKLKQENETNCTTNDDKVCINGETVQHDAESLESARVKENADKKLSAINGNNSQKTNGFSFVSVKMDPENFEKEAVIISR</sequence>
<dbReference type="InterPro" id="IPR036236">
    <property type="entry name" value="Znf_C2H2_sf"/>
</dbReference>
<dbReference type="GO" id="GO:0010468">
    <property type="term" value="P:regulation of gene expression"/>
    <property type="evidence" value="ECO:0007669"/>
    <property type="project" value="TreeGrafter"/>
</dbReference>
<dbReference type="PROSITE" id="PS50157">
    <property type="entry name" value="ZINC_FINGER_C2H2_2"/>
    <property type="match status" value="1"/>
</dbReference>
<keyword evidence="3" id="KW-0677">Repeat</keyword>
<feature type="compositionally biased region" description="Polar residues" evidence="9">
    <location>
        <begin position="307"/>
        <end position="320"/>
    </location>
</feature>
<evidence type="ECO:0000256" key="6">
    <source>
        <dbReference type="ARBA" id="ARBA00023125"/>
    </source>
</evidence>
<feature type="domain" description="C2H2-type" evidence="10">
    <location>
        <begin position="565"/>
        <end position="593"/>
    </location>
</feature>
<dbReference type="GO" id="GO:0008270">
    <property type="term" value="F:zinc ion binding"/>
    <property type="evidence" value="ECO:0007669"/>
    <property type="project" value="UniProtKB-KW"/>
</dbReference>
<evidence type="ECO:0000313" key="11">
    <source>
        <dbReference type="EMBL" id="EZA52579.1"/>
    </source>
</evidence>
<dbReference type="GO" id="GO:0003677">
    <property type="term" value="F:DNA binding"/>
    <property type="evidence" value="ECO:0007669"/>
    <property type="project" value="UniProtKB-KW"/>
</dbReference>
<comment type="subcellular location">
    <subcellularLocation>
        <location evidence="1">Nucleus</location>
    </subcellularLocation>
</comment>
<name>A0A026WBZ4_OOCBI</name>
<keyword evidence="6" id="KW-0238">DNA-binding</keyword>
<dbReference type="PROSITE" id="PS00028">
    <property type="entry name" value="ZINC_FINGER_C2H2_1"/>
    <property type="match status" value="2"/>
</dbReference>
<dbReference type="EMBL" id="KK107323">
    <property type="protein sequence ID" value="EZA52579.1"/>
    <property type="molecule type" value="Genomic_DNA"/>
</dbReference>
<feature type="region of interest" description="Disordered" evidence="9">
    <location>
        <begin position="307"/>
        <end position="335"/>
    </location>
</feature>
<evidence type="ECO:0000256" key="9">
    <source>
        <dbReference type="SAM" id="MobiDB-lite"/>
    </source>
</evidence>
<dbReference type="OMA" id="LHRTQGI"/>
<keyword evidence="13" id="KW-1185">Reference proteome</keyword>
<dbReference type="OrthoDB" id="8922241at2759"/>
<keyword evidence="4 8" id="KW-0863">Zinc-finger</keyword>
<accession>A0A026WBZ4</accession>
<dbReference type="PANTHER" id="PTHR16515:SF49">
    <property type="entry name" value="GASTRULA ZINC FINGER PROTEIN XLCGF49.1-LIKE-RELATED"/>
    <property type="match status" value="1"/>
</dbReference>
<evidence type="ECO:0000256" key="5">
    <source>
        <dbReference type="ARBA" id="ARBA00022833"/>
    </source>
</evidence>